<name>A0A073ICP0_9SPIT</name>
<protein>
    <submittedName>
        <fullName evidence="2">Uncharacterized protein</fullName>
    </submittedName>
</protein>
<accession>A0A073ICP0</accession>
<sequence>MGKNKRDKKRHDKKNKKYQSSSDEDGTIDIYYYIPDITKIDEKTQQMLLSATTNIFATDKEAKKYKKMKELLLKELEKKANAKIITNYQIQDLETQQIGHAKPSVNDNCQEEQKIPQKEQSHISRSERGILQMQNIIGKNPLQHIFQDRLRQFDTGTSEQILQQKHQQQRQEQNYENVQKRPKLSPIIETQQKEFFQGKSSLQNLDVQNDFGIEKLDETRALQNLETQYQPFFSLESLVKTVNQCEQDNNQHLPEIHQSQIKTEQKCFQFKANFNISLINEQLDLHRQDRKSAYQLFYDQQIYDKMKNSLLQQDFFQVLVAIKELIASFIIEIGQIRSQVMVEEFKTLLDILIYSIQNENINELKKVSNMQYQYTNYFYDYVYTILKNTKFQTRESLSIFVLYEFLKSALQFEVVVPLGRLIIELQELIDYHTKFQQHHIKLNLAQYFQEVLMYRTIQAIQDEKFKKDLQIKYQNIDLSSLNTNWKQFIEKQYKPFCLNK</sequence>
<feature type="compositionally biased region" description="Low complexity" evidence="1">
    <location>
        <begin position="160"/>
        <end position="172"/>
    </location>
</feature>
<keyword evidence="3" id="KW-1185">Reference proteome</keyword>
<dbReference type="EMBL" id="ARYC01000093">
    <property type="protein sequence ID" value="KEJ83167.1"/>
    <property type="molecule type" value="Genomic_DNA"/>
</dbReference>
<evidence type="ECO:0000256" key="1">
    <source>
        <dbReference type="SAM" id="MobiDB-lite"/>
    </source>
</evidence>
<feature type="region of interest" description="Disordered" evidence="1">
    <location>
        <begin position="1"/>
        <end position="23"/>
    </location>
</feature>
<feature type="compositionally biased region" description="Basic residues" evidence="1">
    <location>
        <begin position="1"/>
        <end position="17"/>
    </location>
</feature>
<dbReference type="AlphaFoldDB" id="A0A073ICP0"/>
<gene>
    <name evidence="2" type="ORF">OXYTRIMIC_613</name>
</gene>
<dbReference type="Proteomes" id="UP000053232">
    <property type="component" value="Unassembled WGS sequence"/>
</dbReference>
<proteinExistence type="predicted"/>
<feature type="region of interest" description="Disordered" evidence="1">
    <location>
        <begin position="159"/>
        <end position="184"/>
    </location>
</feature>
<evidence type="ECO:0000313" key="3">
    <source>
        <dbReference type="Proteomes" id="UP000053232"/>
    </source>
</evidence>
<organism evidence="2 3">
    <name type="scientific">Oxytricha trifallax</name>
    <dbReference type="NCBI Taxonomy" id="1172189"/>
    <lineage>
        <taxon>Eukaryota</taxon>
        <taxon>Sar</taxon>
        <taxon>Alveolata</taxon>
        <taxon>Ciliophora</taxon>
        <taxon>Intramacronucleata</taxon>
        <taxon>Spirotrichea</taxon>
        <taxon>Stichotrichia</taxon>
        <taxon>Sporadotrichida</taxon>
        <taxon>Oxytrichidae</taxon>
        <taxon>Oxytrichinae</taxon>
        <taxon>Oxytricha</taxon>
    </lineage>
</organism>
<evidence type="ECO:0000313" key="2">
    <source>
        <dbReference type="EMBL" id="KEJ83167.1"/>
    </source>
</evidence>
<comment type="caution">
    <text evidence="2">The sequence shown here is derived from an EMBL/GenBank/DDBJ whole genome shotgun (WGS) entry which is preliminary data.</text>
</comment>
<reference evidence="3" key="1">
    <citation type="journal article" date="2014" name="Cell">
        <title>The Architecture of a Scrambled Genome Reveals Massive Levels of Genomic Rearrangement during Development.</title>
        <authorList>
            <person name="Chen X."/>
            <person name="Bracht J.R."/>
            <person name="Goldman A.D."/>
            <person name="Dolzhenko E."/>
            <person name="Clay D.M."/>
            <person name="Swart E.C."/>
            <person name="Perlman D.H."/>
            <person name="Doak T.G."/>
            <person name="Stuart A."/>
            <person name="Amemiya C.T."/>
            <person name="Sebra R.P."/>
            <person name="Landweber L.F."/>
        </authorList>
    </citation>
    <scope>NUCLEOTIDE SEQUENCE [LARGE SCALE GENOMIC DNA]</scope>
    <source>
        <strain evidence="3">JRB310</strain>
    </source>
</reference>